<dbReference type="InterPro" id="IPR023186">
    <property type="entry name" value="IUNH"/>
</dbReference>
<evidence type="ECO:0000259" key="4">
    <source>
        <dbReference type="Pfam" id="PF01156"/>
    </source>
</evidence>
<dbReference type="RefSeq" id="WP_165008124.1">
    <property type="nucleotide sequence ID" value="NZ_CP064954.1"/>
</dbReference>
<feature type="domain" description="Inosine/uridine-preferring nucleoside hydrolase" evidence="4">
    <location>
        <begin position="21"/>
        <end position="329"/>
    </location>
</feature>
<protein>
    <submittedName>
        <fullName evidence="5">Nucleoside hydrolase</fullName>
    </submittedName>
</protein>
<evidence type="ECO:0000256" key="3">
    <source>
        <dbReference type="SAM" id="MobiDB-lite"/>
    </source>
</evidence>
<proteinExistence type="predicted"/>
<evidence type="ECO:0000256" key="2">
    <source>
        <dbReference type="ARBA" id="ARBA00023295"/>
    </source>
</evidence>
<reference evidence="5 6" key="1">
    <citation type="submission" date="2020-11" db="EMBL/GenBank/DDBJ databases">
        <title>Corynebacterium sp. ZJ-599.</title>
        <authorList>
            <person name="Zhou J."/>
        </authorList>
    </citation>
    <scope>NUCLEOTIDE SEQUENCE [LARGE SCALE GENOMIC DNA]</scope>
    <source>
        <strain evidence="5 6">ZJ-599</strain>
    </source>
</reference>
<dbReference type="AlphaFoldDB" id="A0A7T0PCY8"/>
<dbReference type="GO" id="GO:0008477">
    <property type="term" value="F:purine nucleosidase activity"/>
    <property type="evidence" value="ECO:0007669"/>
    <property type="project" value="TreeGrafter"/>
</dbReference>
<dbReference type="Gene3D" id="3.90.245.10">
    <property type="entry name" value="Ribonucleoside hydrolase-like"/>
    <property type="match status" value="1"/>
</dbReference>
<name>A0A7T0PCY8_9CORY</name>
<feature type="region of interest" description="Disordered" evidence="3">
    <location>
        <begin position="113"/>
        <end position="134"/>
    </location>
</feature>
<accession>A0A7T0PCY8</accession>
<dbReference type="Pfam" id="PF01156">
    <property type="entry name" value="IU_nuc_hydro"/>
    <property type="match status" value="1"/>
</dbReference>
<dbReference type="InterPro" id="IPR036452">
    <property type="entry name" value="Ribo_hydro-like"/>
</dbReference>
<evidence type="ECO:0000256" key="1">
    <source>
        <dbReference type="ARBA" id="ARBA00022801"/>
    </source>
</evidence>
<organism evidence="5 6">
    <name type="scientific">Corynebacterium lizhenjunii</name>
    <dbReference type="NCBI Taxonomy" id="2709394"/>
    <lineage>
        <taxon>Bacteria</taxon>
        <taxon>Bacillati</taxon>
        <taxon>Actinomycetota</taxon>
        <taxon>Actinomycetes</taxon>
        <taxon>Mycobacteriales</taxon>
        <taxon>Corynebacteriaceae</taxon>
        <taxon>Corynebacterium</taxon>
    </lineage>
</organism>
<gene>
    <name evidence="5" type="ORF">G7Y31_06035</name>
</gene>
<evidence type="ECO:0000313" key="5">
    <source>
        <dbReference type="EMBL" id="QPK80222.1"/>
    </source>
</evidence>
<dbReference type="KEGG" id="cliz:G7Y31_06035"/>
<dbReference type="EMBL" id="CP064954">
    <property type="protein sequence ID" value="QPK80222.1"/>
    <property type="molecule type" value="Genomic_DNA"/>
</dbReference>
<dbReference type="PANTHER" id="PTHR12304">
    <property type="entry name" value="INOSINE-URIDINE PREFERRING NUCLEOSIDE HYDROLASE"/>
    <property type="match status" value="1"/>
</dbReference>
<dbReference type="GO" id="GO:0005829">
    <property type="term" value="C:cytosol"/>
    <property type="evidence" value="ECO:0007669"/>
    <property type="project" value="TreeGrafter"/>
</dbReference>
<dbReference type="GO" id="GO:0006152">
    <property type="term" value="P:purine nucleoside catabolic process"/>
    <property type="evidence" value="ECO:0007669"/>
    <property type="project" value="TreeGrafter"/>
</dbReference>
<evidence type="ECO:0000313" key="6">
    <source>
        <dbReference type="Proteomes" id="UP000594681"/>
    </source>
</evidence>
<dbReference type="InterPro" id="IPR001910">
    <property type="entry name" value="Inosine/uridine_hydrolase_dom"/>
</dbReference>
<dbReference type="SUPFAM" id="SSF53590">
    <property type="entry name" value="Nucleoside hydrolase"/>
    <property type="match status" value="1"/>
</dbReference>
<dbReference type="Proteomes" id="UP000594681">
    <property type="component" value="Chromosome"/>
</dbReference>
<keyword evidence="2" id="KW-0326">Glycosidase</keyword>
<keyword evidence="6" id="KW-1185">Reference proteome</keyword>
<sequence>MGNSHASGTPTSSQHREPRLVHLDCDPGIDDALAIFYLAALHHAGEIELVGLTTTAGNVDVDTTARNAAYLLALCGLPEIPVAAGAPGPVAVDLVTTPETHGQWGLGYHRAPDTPGSGLGSPLGTGSETGPAHRGAQDAQELLAAAAARDAHLIVTGPLTNLADATASFASRTVMGGAINYRGNTTPTAEWNFWVDPHAAAHYFAAATPPGQPTTLCSLEVTEQFLIDPPRLNRLVDSLGRHPAAGILPEVLRFYFEFHQQQGEGYQAQIHDLLTCMVALDTVAYEYVDTTVAVEADSPLLRGTSVADLRGHWDRAPNTRLVTAVDIPAAHAELTRAAEILADSAAGH</sequence>
<dbReference type="PANTHER" id="PTHR12304:SF4">
    <property type="entry name" value="URIDINE NUCLEOSIDASE"/>
    <property type="match status" value="1"/>
</dbReference>
<keyword evidence="1 5" id="KW-0378">Hydrolase</keyword>